<sequence>MLSEAPHASWNPALRPNSIADLPQSTPKDLPSAETSPALLATDDVLDDAHNKSLGPDAWFPNYDTGDGALEEEAPDAPSATELPGQPDIADATVQEPSDASSTSSKHTNRMSFARTVSHEVNWMDDDDPEWNLPRTATDPFKAMAPSNRTNSFPVVPPLAHQSENELDRPVPFNEAEEVIRELEQDDIADSPREFSPLSDTPEGESYPNEVEGLDASHQSIGGELREAAEEASEARYTEGVPLISSTEDNQPQNDSHEDERDPFGDDPASEEDDFFSSVRVGGVQPDEDVRPTIERKSTRQVLDAMDVGLAKESFAALEESAEEVDSTWEPTQPNTANEVPSVPTVLTSDAGVRDDEQPKAETGEDLDAKWKEMFADEDEFLSDELLPDDSTETKEVDPTAFIIDDDEGFLDDSPEEPLADSSEPLAANAPEVPQTGIPNGRYLPPSTPTVNAYSPAIPTTALPPAHPYLPAVTPITQFPAVTSYGIPASNPPAPTPYGYGAQRPKLEEKKAQSFADKAKGGYTSPPSTAEEYKPDGSSSISAEHCWL</sequence>
<evidence type="ECO:0000313" key="3">
    <source>
        <dbReference type="EMBL" id="KAK0635656.1"/>
    </source>
</evidence>
<evidence type="ECO:0000256" key="1">
    <source>
        <dbReference type="SAM" id="MobiDB-lite"/>
    </source>
</evidence>
<proteinExistence type="predicted"/>
<comment type="caution">
    <text evidence="3">The sequence shown here is derived from an EMBL/GenBank/DDBJ whole genome shotgun (WGS) entry which is preliminary data.</text>
</comment>
<feature type="compositionally biased region" description="Polar residues" evidence="1">
    <location>
        <begin position="95"/>
        <end position="106"/>
    </location>
</feature>
<dbReference type="Pfam" id="PF12935">
    <property type="entry name" value="Sec16_N"/>
    <property type="match status" value="1"/>
</dbReference>
<feature type="compositionally biased region" description="Acidic residues" evidence="1">
    <location>
        <begin position="382"/>
        <end position="391"/>
    </location>
</feature>
<feature type="compositionally biased region" description="Basic and acidic residues" evidence="1">
    <location>
        <begin position="505"/>
        <end position="520"/>
    </location>
</feature>
<feature type="compositionally biased region" description="Acidic residues" evidence="1">
    <location>
        <begin position="404"/>
        <end position="419"/>
    </location>
</feature>
<feature type="compositionally biased region" description="Polar residues" evidence="1">
    <location>
        <begin position="329"/>
        <end position="339"/>
    </location>
</feature>
<organism evidence="3 4">
    <name type="scientific">Bombardia bombarda</name>
    <dbReference type="NCBI Taxonomy" id="252184"/>
    <lineage>
        <taxon>Eukaryota</taxon>
        <taxon>Fungi</taxon>
        <taxon>Dikarya</taxon>
        <taxon>Ascomycota</taxon>
        <taxon>Pezizomycotina</taxon>
        <taxon>Sordariomycetes</taxon>
        <taxon>Sordariomycetidae</taxon>
        <taxon>Sordariales</taxon>
        <taxon>Lasiosphaeriaceae</taxon>
        <taxon>Bombardia</taxon>
    </lineage>
</organism>
<evidence type="ECO:0000259" key="2">
    <source>
        <dbReference type="Pfam" id="PF12935"/>
    </source>
</evidence>
<feature type="region of interest" description="Disordered" evidence="1">
    <location>
        <begin position="484"/>
        <end position="548"/>
    </location>
</feature>
<dbReference type="AlphaFoldDB" id="A0AA39XKG2"/>
<feature type="compositionally biased region" description="Basic and acidic residues" evidence="1">
    <location>
        <begin position="288"/>
        <end position="298"/>
    </location>
</feature>
<dbReference type="Proteomes" id="UP001174934">
    <property type="component" value="Unassembled WGS sequence"/>
</dbReference>
<feature type="domain" description="Sec16 N-terminal" evidence="2">
    <location>
        <begin position="230"/>
        <end position="406"/>
    </location>
</feature>
<evidence type="ECO:0000313" key="4">
    <source>
        <dbReference type="Proteomes" id="UP001174934"/>
    </source>
</evidence>
<feature type="compositionally biased region" description="Basic and acidic residues" evidence="1">
    <location>
        <begin position="352"/>
        <end position="368"/>
    </location>
</feature>
<dbReference type="InterPro" id="IPR024468">
    <property type="entry name" value="Sec16_N"/>
</dbReference>
<feature type="region of interest" description="Disordered" evidence="1">
    <location>
        <begin position="1"/>
        <end position="298"/>
    </location>
</feature>
<feature type="compositionally biased region" description="Polar residues" evidence="1">
    <location>
        <begin position="244"/>
        <end position="254"/>
    </location>
</feature>
<feature type="compositionally biased region" description="Basic and acidic residues" evidence="1">
    <location>
        <begin position="255"/>
        <end position="264"/>
    </location>
</feature>
<name>A0AA39XKG2_9PEZI</name>
<keyword evidence="4" id="KW-1185">Reference proteome</keyword>
<gene>
    <name evidence="3" type="ORF">B0T17DRAFT_612485</name>
</gene>
<protein>
    <recommendedName>
        <fullName evidence="2">Sec16 N-terminal domain-containing protein</fullName>
    </recommendedName>
</protein>
<feature type="compositionally biased region" description="Basic and acidic residues" evidence="1">
    <location>
        <begin position="224"/>
        <end position="237"/>
    </location>
</feature>
<feature type="region of interest" description="Disordered" evidence="1">
    <location>
        <begin position="382"/>
        <end position="447"/>
    </location>
</feature>
<accession>A0AA39XKG2</accession>
<feature type="region of interest" description="Disordered" evidence="1">
    <location>
        <begin position="319"/>
        <end position="368"/>
    </location>
</feature>
<dbReference type="EMBL" id="JAULSR010000001">
    <property type="protein sequence ID" value="KAK0635656.1"/>
    <property type="molecule type" value="Genomic_DNA"/>
</dbReference>
<reference evidence="3" key="1">
    <citation type="submission" date="2023-06" db="EMBL/GenBank/DDBJ databases">
        <title>Genome-scale phylogeny and comparative genomics of the fungal order Sordariales.</title>
        <authorList>
            <consortium name="Lawrence Berkeley National Laboratory"/>
            <person name="Hensen N."/>
            <person name="Bonometti L."/>
            <person name="Westerberg I."/>
            <person name="Brannstrom I.O."/>
            <person name="Guillou S."/>
            <person name="Cros-Aarteil S."/>
            <person name="Calhoun S."/>
            <person name="Haridas S."/>
            <person name="Kuo A."/>
            <person name="Mondo S."/>
            <person name="Pangilinan J."/>
            <person name="Riley R."/>
            <person name="LaButti K."/>
            <person name="Andreopoulos B."/>
            <person name="Lipzen A."/>
            <person name="Chen C."/>
            <person name="Yanf M."/>
            <person name="Daum C."/>
            <person name="Ng V."/>
            <person name="Clum A."/>
            <person name="Steindorff A."/>
            <person name="Ohm R."/>
            <person name="Martin F."/>
            <person name="Silar P."/>
            <person name="Natvig D."/>
            <person name="Lalanne C."/>
            <person name="Gautier V."/>
            <person name="Ament-velasquez S.L."/>
            <person name="Kruys A."/>
            <person name="Hutchinson M.I."/>
            <person name="Powell A.J."/>
            <person name="Barry K."/>
            <person name="Miller A.N."/>
            <person name="Grigoriev I.V."/>
            <person name="Debuchy R."/>
            <person name="Gladieux P."/>
            <person name="Thoren M.H."/>
            <person name="Johannesson H."/>
        </authorList>
    </citation>
    <scope>NUCLEOTIDE SEQUENCE</scope>
    <source>
        <strain evidence="3">SMH3391-2</strain>
    </source>
</reference>